<dbReference type="Pfam" id="PF23023">
    <property type="entry name" value="Anti-Pycsar_Apyc1"/>
    <property type="match status" value="1"/>
</dbReference>
<dbReference type="EMBL" id="UINC01003231">
    <property type="protein sequence ID" value="SVA04501.1"/>
    <property type="molecule type" value="Genomic_DNA"/>
</dbReference>
<accession>A0A381SME5</accession>
<dbReference type="SUPFAM" id="SSF56281">
    <property type="entry name" value="Metallo-hydrolase/oxidoreductase"/>
    <property type="match status" value="1"/>
</dbReference>
<protein>
    <submittedName>
        <fullName evidence="2">Uncharacterized protein</fullName>
    </submittedName>
</protein>
<gene>
    <name evidence="2" type="ORF">METZ01_LOCUS57355</name>
</gene>
<evidence type="ECO:0000256" key="1">
    <source>
        <dbReference type="ARBA" id="ARBA00022801"/>
    </source>
</evidence>
<keyword evidence="1" id="KW-0378">Hydrolase</keyword>
<name>A0A381SME5_9ZZZZ</name>
<dbReference type="GO" id="GO:0042781">
    <property type="term" value="F:3'-tRNA processing endoribonuclease activity"/>
    <property type="evidence" value="ECO:0007669"/>
    <property type="project" value="TreeGrafter"/>
</dbReference>
<dbReference type="InterPro" id="IPR044094">
    <property type="entry name" value="AtsA-like_MBL-fold"/>
</dbReference>
<dbReference type="Gene3D" id="3.60.15.10">
    <property type="entry name" value="Ribonuclease Z/Hydroxyacylglutathione hydrolase-like"/>
    <property type="match status" value="1"/>
</dbReference>
<dbReference type="InterPro" id="IPR036866">
    <property type="entry name" value="RibonucZ/Hydroxyglut_hydro"/>
</dbReference>
<evidence type="ECO:0000313" key="2">
    <source>
        <dbReference type="EMBL" id="SVA04501.1"/>
    </source>
</evidence>
<dbReference type="CDD" id="cd07719">
    <property type="entry name" value="arylsulfatase_AtsA-like_MBL-fold"/>
    <property type="match status" value="1"/>
</dbReference>
<sequence>MSSSSNKLILLGTGGGPKIWAARSQPSSALALGENIYIVDAGDGATNQLAMSGINPLSIKAVFITHNHSDHVAGFGNLLLRAWQSGHNGPIKCFGPSPLVRMAKSYRAYMNWDIQLRVRDEGRPDLESVIHVQELSKINPFFTDEKITVSCIKVPHGAAEPSFAYRFDFCSKSIVFSGDTSRSEALAEFAKGADILVHEVLNRDGVDAIVRRTYPGNESFRKHIIESHTSMHEVGEIATKAGVGILVLNHFVPTGSAELDKPEVWIEGVSQTYKGNIIVGEDLQEIPL</sequence>
<dbReference type="PANTHER" id="PTHR46018">
    <property type="entry name" value="ZINC PHOSPHODIESTERASE ELAC PROTEIN 1"/>
    <property type="match status" value="1"/>
</dbReference>
<organism evidence="2">
    <name type="scientific">marine metagenome</name>
    <dbReference type="NCBI Taxonomy" id="408172"/>
    <lineage>
        <taxon>unclassified sequences</taxon>
        <taxon>metagenomes</taxon>
        <taxon>ecological metagenomes</taxon>
    </lineage>
</organism>
<proteinExistence type="predicted"/>
<reference evidence="2" key="1">
    <citation type="submission" date="2018-05" db="EMBL/GenBank/DDBJ databases">
        <authorList>
            <person name="Lanie J.A."/>
            <person name="Ng W.-L."/>
            <person name="Kazmierczak K.M."/>
            <person name="Andrzejewski T.M."/>
            <person name="Davidsen T.M."/>
            <person name="Wayne K.J."/>
            <person name="Tettelin H."/>
            <person name="Glass J.I."/>
            <person name="Rusch D."/>
            <person name="Podicherti R."/>
            <person name="Tsui H.-C.T."/>
            <person name="Winkler M.E."/>
        </authorList>
    </citation>
    <scope>NUCLEOTIDE SEQUENCE</scope>
</reference>
<dbReference type="AlphaFoldDB" id="A0A381SME5"/>
<dbReference type="PANTHER" id="PTHR46018:SF2">
    <property type="entry name" value="ZINC PHOSPHODIESTERASE ELAC PROTEIN 1"/>
    <property type="match status" value="1"/>
</dbReference>